<dbReference type="Pfam" id="PF14420">
    <property type="entry name" value="Clr5"/>
    <property type="match status" value="1"/>
</dbReference>
<gene>
    <name evidence="2" type="ORF">IM811_003233</name>
</gene>
<name>A0A8H7KC93_BIOOC</name>
<dbReference type="Proteomes" id="UP000616885">
    <property type="component" value="Unassembled WGS sequence"/>
</dbReference>
<dbReference type="EMBL" id="JADCTT010000011">
    <property type="protein sequence ID" value="KAF9746328.1"/>
    <property type="molecule type" value="Genomic_DNA"/>
</dbReference>
<dbReference type="SUPFAM" id="SSF48403">
    <property type="entry name" value="Ankyrin repeat"/>
    <property type="match status" value="1"/>
</dbReference>
<evidence type="ECO:0000259" key="1">
    <source>
        <dbReference type="Pfam" id="PF14420"/>
    </source>
</evidence>
<protein>
    <recommendedName>
        <fullName evidence="1">Clr5 domain-containing protein</fullName>
    </recommendedName>
</protein>
<evidence type="ECO:0000313" key="2">
    <source>
        <dbReference type="EMBL" id="KAF9746328.1"/>
    </source>
</evidence>
<dbReference type="Gene3D" id="1.25.40.20">
    <property type="entry name" value="Ankyrin repeat-containing domain"/>
    <property type="match status" value="1"/>
</dbReference>
<proteinExistence type="predicted"/>
<dbReference type="AlphaFoldDB" id="A0A8H7KC93"/>
<evidence type="ECO:0000313" key="3">
    <source>
        <dbReference type="Proteomes" id="UP000616885"/>
    </source>
</evidence>
<feature type="domain" description="Clr5" evidence="1">
    <location>
        <begin position="10"/>
        <end position="62"/>
    </location>
</feature>
<comment type="caution">
    <text evidence="2">The sequence shown here is derived from an EMBL/GenBank/DDBJ whole genome shotgun (WGS) entry which is preliminary data.</text>
</comment>
<reference evidence="2" key="1">
    <citation type="submission" date="2020-10" db="EMBL/GenBank/DDBJ databases">
        <title>High-Quality Genome Resource of Clonostachys rosea strain S41 by Oxford Nanopore Long-Read Sequencing.</title>
        <authorList>
            <person name="Wang H."/>
        </authorList>
    </citation>
    <scope>NUCLEOTIDE SEQUENCE</scope>
    <source>
        <strain evidence="2">S41</strain>
    </source>
</reference>
<sequence length="536" mass="60270">MPSSSKDIPDEVWSRHKDTILKLRFDERLPLDAAKSKSRYIVQVMKDDHGFEATMKHSSKKWKAAKNIKKKDWETILPIYNDLERRGLSPVTGQSDALSASSGQTRLWRIDYCRDDGTYTEYFGGHLGTNKRQTLPQIDLSLRETNVLPSAIQNQSAQERFTRDLDQNLENTTNSQLDAHPLTSSPMLSFEDSESMPSFLHEHDVPLANSSDHLLLSTPSTVNPESFVLGSNFWDPSSPQTSDIHNYIRLPAPALYESQLVLSKDRITFALGSMCKDPALRVSIDMQSVSAQHIIDSLQSLLFDYRCGQGKSNGLSLVAYQTIPASEILKRVIFSIANNFAGLKNIPRAIIFGMLKNFSKARSDLMACLQSQNINFSKPLADNLFRAAVEAGDEEVVGIILDTTSGQANVIHINEIICEVGHMRYSALSLAAYLHRPAMVRKLLEHGAKVDGDYLTCGCRNKHHDRCSDFGTRDCPLTVIFDQYRQPEDQETYMKRPHFACNESEAAEIVNLVLDREPAMVARLLKHPIFFETTSD</sequence>
<dbReference type="InterPro" id="IPR036770">
    <property type="entry name" value="Ankyrin_rpt-contain_sf"/>
</dbReference>
<dbReference type="InterPro" id="IPR025676">
    <property type="entry name" value="Clr5_dom"/>
</dbReference>
<accession>A0A8H7KC93</accession>
<organism evidence="2 3">
    <name type="scientific">Bionectria ochroleuca</name>
    <name type="common">Gliocladium roseum</name>
    <dbReference type="NCBI Taxonomy" id="29856"/>
    <lineage>
        <taxon>Eukaryota</taxon>
        <taxon>Fungi</taxon>
        <taxon>Dikarya</taxon>
        <taxon>Ascomycota</taxon>
        <taxon>Pezizomycotina</taxon>
        <taxon>Sordariomycetes</taxon>
        <taxon>Hypocreomycetidae</taxon>
        <taxon>Hypocreales</taxon>
        <taxon>Bionectriaceae</taxon>
        <taxon>Clonostachys</taxon>
    </lineage>
</organism>